<feature type="region of interest" description="Disordered" evidence="1">
    <location>
        <begin position="23"/>
        <end position="62"/>
    </location>
</feature>
<feature type="compositionally biased region" description="Basic and acidic residues" evidence="1">
    <location>
        <begin position="23"/>
        <end position="32"/>
    </location>
</feature>
<dbReference type="RefSeq" id="WP_007619836.1">
    <property type="nucleotide sequence ID" value="NZ_BAEO01000028.1"/>
</dbReference>
<dbReference type="Proteomes" id="UP000006327">
    <property type="component" value="Unassembled WGS sequence"/>
</dbReference>
<dbReference type="EMBL" id="BAEO01000028">
    <property type="protein sequence ID" value="GAC19230.1"/>
    <property type="molecule type" value="Genomic_DNA"/>
</dbReference>
<name>K6Z703_9ALTE</name>
<reference evidence="2 3" key="1">
    <citation type="journal article" date="2017" name="Antonie Van Leeuwenhoek">
        <title>Rhizobium rhizosphaerae sp. nov., a novel species isolated from rice rhizosphere.</title>
        <authorList>
            <person name="Zhao J.J."/>
            <person name="Zhang J."/>
            <person name="Zhang R.J."/>
            <person name="Zhang C.W."/>
            <person name="Yin H.Q."/>
            <person name="Zhang X.X."/>
        </authorList>
    </citation>
    <scope>NUCLEOTIDE SEQUENCE [LARGE SCALE GENOMIC DNA]</scope>
    <source>
        <strain evidence="2 3">BSs20135</strain>
    </source>
</reference>
<accession>K6Z703</accession>
<protein>
    <submittedName>
        <fullName evidence="2">Uncharacterized protein</fullName>
    </submittedName>
</protein>
<evidence type="ECO:0000256" key="1">
    <source>
        <dbReference type="SAM" id="MobiDB-lite"/>
    </source>
</evidence>
<proteinExistence type="predicted"/>
<evidence type="ECO:0000313" key="3">
    <source>
        <dbReference type="Proteomes" id="UP000006327"/>
    </source>
</evidence>
<dbReference type="AlphaFoldDB" id="K6Z703"/>
<evidence type="ECO:0000313" key="2">
    <source>
        <dbReference type="EMBL" id="GAC19230.1"/>
    </source>
</evidence>
<comment type="caution">
    <text evidence="2">The sequence shown here is derived from an EMBL/GenBank/DDBJ whole genome shotgun (WGS) entry which is preliminary data.</text>
</comment>
<organism evidence="2 3">
    <name type="scientific">Paraglaciecola arctica BSs20135</name>
    <dbReference type="NCBI Taxonomy" id="493475"/>
    <lineage>
        <taxon>Bacteria</taxon>
        <taxon>Pseudomonadati</taxon>
        <taxon>Pseudomonadota</taxon>
        <taxon>Gammaproteobacteria</taxon>
        <taxon>Alteromonadales</taxon>
        <taxon>Alteromonadaceae</taxon>
        <taxon>Paraglaciecola</taxon>
    </lineage>
</organism>
<sequence length="62" mass="7175">MTKINGKVEELLAKHPNLSQEEAIKIVTDKNERKKKRRIEKSARSNTKKLKKETTTPNEDEA</sequence>
<gene>
    <name evidence="2" type="ORF">GARC_2263</name>
</gene>
<keyword evidence="3" id="KW-1185">Reference proteome</keyword>